<accession>A0A2G9WTD1</accession>
<feature type="compositionally biased region" description="Basic and acidic residues" evidence="1">
    <location>
        <begin position="67"/>
        <end position="82"/>
    </location>
</feature>
<sequence>MSGHTMKIALALSLALNVFILGAAVGAWIWRLAPMPAAQPADQGLASAAQAMAPDQRQAFRQALAKARSDAQPDSQAARDARDKLARLLKEADLDRDAIDATLETTRAADIRVRARVEAAVMDFAEGLDSQSRALLIDGLSSRGQILPHSAKK</sequence>
<organism evidence="2 3">
    <name type="scientific">Pleomorphomonas carboxyditropha</name>
    <dbReference type="NCBI Taxonomy" id="2023338"/>
    <lineage>
        <taxon>Bacteria</taxon>
        <taxon>Pseudomonadati</taxon>
        <taxon>Pseudomonadota</taxon>
        <taxon>Alphaproteobacteria</taxon>
        <taxon>Hyphomicrobiales</taxon>
        <taxon>Pleomorphomonadaceae</taxon>
        <taxon>Pleomorphomonas</taxon>
    </lineage>
</organism>
<comment type="caution">
    <text evidence="2">The sequence shown here is derived from an EMBL/GenBank/DDBJ whole genome shotgun (WGS) entry which is preliminary data.</text>
</comment>
<dbReference type="AlphaFoldDB" id="A0A2G9WTD1"/>
<dbReference type="EMBL" id="NQVN01000013">
    <property type="protein sequence ID" value="PIO97978.1"/>
    <property type="molecule type" value="Genomic_DNA"/>
</dbReference>
<gene>
    <name evidence="2" type="ORF">CJ014_17810</name>
</gene>
<dbReference type="InterPro" id="IPR025961">
    <property type="entry name" value="Metal_resist"/>
</dbReference>
<evidence type="ECO:0000313" key="3">
    <source>
        <dbReference type="Proteomes" id="UP000231070"/>
    </source>
</evidence>
<dbReference type="Gene3D" id="3.40.30.10">
    <property type="entry name" value="Glutaredoxin"/>
    <property type="match status" value="1"/>
</dbReference>
<dbReference type="Pfam" id="PF13801">
    <property type="entry name" value="Metal_resist"/>
    <property type="match status" value="1"/>
</dbReference>
<reference evidence="2 3" key="1">
    <citation type="submission" date="2017-08" db="EMBL/GenBank/DDBJ databases">
        <title>Pleomorphomonas carboxidotrophicus sp. nov., a new mesophilic hydrogenogenic carboxidotroph.</title>
        <authorList>
            <person name="Esquivel-Elizondo S."/>
            <person name="Krajmalnik-Brown R."/>
            <person name="Maldonado J."/>
        </authorList>
    </citation>
    <scope>NUCLEOTIDE SEQUENCE [LARGE SCALE GENOMIC DNA]</scope>
    <source>
        <strain evidence="2 3">SVCO-16</strain>
    </source>
</reference>
<dbReference type="OrthoDB" id="8098225at2"/>
<proteinExistence type="predicted"/>
<keyword evidence="3" id="KW-1185">Reference proteome</keyword>
<dbReference type="Proteomes" id="UP000231070">
    <property type="component" value="Unassembled WGS sequence"/>
</dbReference>
<protein>
    <recommendedName>
        <fullName evidence="4">Periplasmic heavy metal sensor</fullName>
    </recommendedName>
</protein>
<name>A0A2G9WTD1_9HYPH</name>
<feature type="region of interest" description="Disordered" evidence="1">
    <location>
        <begin position="60"/>
        <end position="82"/>
    </location>
</feature>
<evidence type="ECO:0000256" key="1">
    <source>
        <dbReference type="SAM" id="MobiDB-lite"/>
    </source>
</evidence>
<evidence type="ECO:0000313" key="2">
    <source>
        <dbReference type="EMBL" id="PIO97978.1"/>
    </source>
</evidence>
<evidence type="ECO:0008006" key="4">
    <source>
        <dbReference type="Google" id="ProtNLM"/>
    </source>
</evidence>